<comment type="caution">
    <text evidence="1">The sequence shown here is derived from an EMBL/GenBank/DDBJ whole genome shotgun (WGS) entry which is preliminary data.</text>
</comment>
<reference evidence="1 2" key="1">
    <citation type="journal article" date="2019" name="Sci. Rep.">
        <title>Orb-weaving spider Araneus ventricosus genome elucidates the spidroin gene catalogue.</title>
        <authorList>
            <person name="Kono N."/>
            <person name="Nakamura H."/>
            <person name="Ohtoshi R."/>
            <person name="Moran D.A.P."/>
            <person name="Shinohara A."/>
            <person name="Yoshida Y."/>
            <person name="Fujiwara M."/>
            <person name="Mori M."/>
            <person name="Tomita M."/>
            <person name="Arakawa K."/>
        </authorList>
    </citation>
    <scope>NUCLEOTIDE SEQUENCE [LARGE SCALE GENOMIC DNA]</scope>
</reference>
<accession>A0A4Y1ZZX4</accession>
<dbReference type="AlphaFoldDB" id="A0A4Y1ZZX4"/>
<evidence type="ECO:0000313" key="2">
    <source>
        <dbReference type="Proteomes" id="UP000499080"/>
    </source>
</evidence>
<dbReference type="EMBL" id="BGPR01000002">
    <property type="protein sequence ID" value="GBL73032.1"/>
    <property type="molecule type" value="Genomic_DNA"/>
</dbReference>
<keyword evidence="2" id="KW-1185">Reference proteome</keyword>
<gene>
    <name evidence="1" type="ORF">AVEN_128195_1</name>
</gene>
<evidence type="ECO:0000313" key="1">
    <source>
        <dbReference type="EMBL" id="GBL73032.1"/>
    </source>
</evidence>
<dbReference type="Proteomes" id="UP000499080">
    <property type="component" value="Unassembled WGS sequence"/>
</dbReference>
<protein>
    <submittedName>
        <fullName evidence="1">Uncharacterized protein</fullName>
    </submittedName>
</protein>
<name>A0A4Y1ZZX4_ARAVE</name>
<sequence length="135" mass="14399">MSLISLEDCCFAVTSSSSDKLSSITSCCKTQCNYISSSVASSLLFSSTSSTISLLYTSSSRILAKSSISLTIGSTGATSETPRCYILGNTLRPKFLPSRSEGSLGNPFPFIVDRFEAGNDVEVIFLKFSESKFGP</sequence>
<proteinExistence type="predicted"/>
<organism evidence="1 2">
    <name type="scientific">Araneus ventricosus</name>
    <name type="common">Orbweaver spider</name>
    <name type="synonym">Epeira ventricosa</name>
    <dbReference type="NCBI Taxonomy" id="182803"/>
    <lineage>
        <taxon>Eukaryota</taxon>
        <taxon>Metazoa</taxon>
        <taxon>Ecdysozoa</taxon>
        <taxon>Arthropoda</taxon>
        <taxon>Chelicerata</taxon>
        <taxon>Arachnida</taxon>
        <taxon>Araneae</taxon>
        <taxon>Araneomorphae</taxon>
        <taxon>Entelegynae</taxon>
        <taxon>Araneoidea</taxon>
        <taxon>Araneidae</taxon>
        <taxon>Araneus</taxon>
    </lineage>
</organism>